<dbReference type="CDD" id="cd03143">
    <property type="entry name" value="A4_beta-galactosidase_middle_domain"/>
    <property type="match status" value="1"/>
</dbReference>
<dbReference type="InterPro" id="IPR003476">
    <property type="entry name" value="Glyco_hydro_42"/>
</dbReference>
<evidence type="ECO:0000256" key="3">
    <source>
        <dbReference type="ARBA" id="ARBA00022833"/>
    </source>
</evidence>
<protein>
    <submittedName>
        <fullName evidence="6">Beta-galactosidase</fullName>
    </submittedName>
</protein>
<accession>A0A2U1BBA7</accession>
<proteinExistence type="predicted"/>
<feature type="domain" description="Glycoside hydrolase family 42 N-terminal" evidence="5">
    <location>
        <begin position="15"/>
        <end position="374"/>
    </location>
</feature>
<evidence type="ECO:0000256" key="1">
    <source>
        <dbReference type="ARBA" id="ARBA00022723"/>
    </source>
</evidence>
<dbReference type="GO" id="GO:0005975">
    <property type="term" value="P:carbohydrate metabolic process"/>
    <property type="evidence" value="ECO:0007669"/>
    <property type="project" value="InterPro"/>
</dbReference>
<organism evidence="6 7">
    <name type="scientific">Victivallis vadensis</name>
    <dbReference type="NCBI Taxonomy" id="172901"/>
    <lineage>
        <taxon>Bacteria</taxon>
        <taxon>Pseudomonadati</taxon>
        <taxon>Lentisphaerota</taxon>
        <taxon>Lentisphaeria</taxon>
        <taxon>Victivallales</taxon>
        <taxon>Victivallaceae</taxon>
        <taxon>Victivallis</taxon>
    </lineage>
</organism>
<evidence type="ECO:0000256" key="4">
    <source>
        <dbReference type="ARBA" id="ARBA00023295"/>
    </source>
</evidence>
<keyword evidence="2" id="KW-0378">Hydrolase</keyword>
<dbReference type="AlphaFoldDB" id="A0A2U1BBA7"/>
<keyword evidence="4" id="KW-0326">Glycosidase</keyword>
<dbReference type="SUPFAM" id="SSF52317">
    <property type="entry name" value="Class I glutamine amidotransferase-like"/>
    <property type="match status" value="1"/>
</dbReference>
<dbReference type="Gene3D" id="3.40.50.880">
    <property type="match status" value="1"/>
</dbReference>
<dbReference type="GO" id="GO:0046872">
    <property type="term" value="F:metal ion binding"/>
    <property type="evidence" value="ECO:0007669"/>
    <property type="project" value="UniProtKB-KW"/>
</dbReference>
<evidence type="ECO:0000259" key="5">
    <source>
        <dbReference type="Pfam" id="PF02449"/>
    </source>
</evidence>
<dbReference type="EMBL" id="QEKH01000001">
    <property type="protein sequence ID" value="PVY45933.1"/>
    <property type="molecule type" value="Genomic_DNA"/>
</dbReference>
<dbReference type="InterPro" id="IPR013529">
    <property type="entry name" value="Glyco_hydro_42_N"/>
</dbReference>
<dbReference type="PANTHER" id="PTHR36447:SF2">
    <property type="entry name" value="BETA-GALACTOSIDASE YESZ"/>
    <property type="match status" value="1"/>
</dbReference>
<dbReference type="RefSeq" id="WP_116882329.1">
    <property type="nucleotide sequence ID" value="NZ_CABMMC010000017.1"/>
</dbReference>
<sequence>MNFGVQYYRAPFPDAKHWESDFKKIRESGFNTVQLWISWGWVEATPDRFVYDDYDRLVELAAKHRLGVVLSTIAEIQPNWIHRLVPGSEMVDNFGHKVVSSARGEHHFGITPGGCTDHPGVWERMARFIETTGRRYAGLDHLRGWDIWNELRWNVNADALVCFCPHTLAAYRCWLEKRFGSLEGLNEAWKRRYACWEDVMPGKLPDRPYTELMSFQHFLTCRADEHAHRRYGVMRAVDPVHLITAHGACPSALYSGDPGTYPVDRGNDWFLADALDGIGCSSFPQWFDVDDADFGLRIDMVKSAARGRKVWLSELQGGRAAVGFNTYGVVRAAQQQRWLWNGLGCGADTILFWCWRDEVFGRESAGFGISGRDGCAEERLAATRVTGELWERYAELFDHYVPDRAEVGLLFSPQSYYLGWAQEGSGDRIRDGLAGYGRALTRSSIPLLFVEEEHLDALDGLKVLFLPRVLVTDPVTETALIRFVERGGTLVCESECGAFDSAGFYRYPEERFLARFGIVETGRRNLEAEAVDFQYNGRSYRLGVEQWMTPPEKEPEGQLCRTVSYGAGRVVYLGSYPGNACGRSWNPEFEALLRDIVTDSGVVPPVVVREPLPGKERFVYLKSGRSQGKSLLFVFFPPDVQEAEIAVGPELFPGNRARELFSGSETELAAGGDGRTMRLKPGRFQLAVYTDALV</sequence>
<dbReference type="OrthoDB" id="9800974at2"/>
<dbReference type="Pfam" id="PF02449">
    <property type="entry name" value="Glyco_hydro_42"/>
    <property type="match status" value="1"/>
</dbReference>
<dbReference type="GO" id="GO:0009341">
    <property type="term" value="C:beta-galactosidase complex"/>
    <property type="evidence" value="ECO:0007669"/>
    <property type="project" value="InterPro"/>
</dbReference>
<evidence type="ECO:0000313" key="7">
    <source>
        <dbReference type="Proteomes" id="UP000245959"/>
    </source>
</evidence>
<dbReference type="Gene3D" id="3.20.20.80">
    <property type="entry name" value="Glycosidases"/>
    <property type="match status" value="1"/>
</dbReference>
<name>A0A2U1BBA7_9BACT</name>
<reference evidence="6 7" key="1">
    <citation type="submission" date="2018-04" db="EMBL/GenBank/DDBJ databases">
        <title>Genomic Encyclopedia of Type Strains, Phase IV (KMG-IV): sequencing the most valuable type-strain genomes for metagenomic binning, comparative biology and taxonomic classification.</title>
        <authorList>
            <person name="Goeker M."/>
        </authorList>
    </citation>
    <scope>NUCLEOTIDE SEQUENCE [LARGE SCALE GENOMIC DNA]</scope>
    <source>
        <strain evidence="6 7">DSM 14823</strain>
    </source>
</reference>
<dbReference type="InterPro" id="IPR017853">
    <property type="entry name" value="GH"/>
</dbReference>
<comment type="caution">
    <text evidence="6">The sequence shown here is derived from an EMBL/GenBank/DDBJ whole genome shotgun (WGS) entry which is preliminary data.</text>
</comment>
<keyword evidence="1" id="KW-0479">Metal-binding</keyword>
<evidence type="ECO:0000256" key="2">
    <source>
        <dbReference type="ARBA" id="ARBA00022801"/>
    </source>
</evidence>
<dbReference type="Proteomes" id="UP000245959">
    <property type="component" value="Unassembled WGS sequence"/>
</dbReference>
<dbReference type="GO" id="GO:0004565">
    <property type="term" value="F:beta-galactosidase activity"/>
    <property type="evidence" value="ECO:0007669"/>
    <property type="project" value="InterPro"/>
</dbReference>
<evidence type="ECO:0000313" key="6">
    <source>
        <dbReference type="EMBL" id="PVY45933.1"/>
    </source>
</evidence>
<gene>
    <name evidence="6" type="ORF">C8D82_101130</name>
</gene>
<keyword evidence="7" id="KW-1185">Reference proteome</keyword>
<dbReference type="GeneID" id="78293665"/>
<dbReference type="InterPro" id="IPR029062">
    <property type="entry name" value="Class_I_gatase-like"/>
</dbReference>
<dbReference type="PANTHER" id="PTHR36447">
    <property type="entry name" value="BETA-GALACTOSIDASE GANA"/>
    <property type="match status" value="1"/>
</dbReference>
<keyword evidence="3" id="KW-0862">Zinc</keyword>
<dbReference type="SUPFAM" id="SSF51445">
    <property type="entry name" value="(Trans)glycosidases"/>
    <property type="match status" value="1"/>
</dbReference>